<evidence type="ECO:0000256" key="7">
    <source>
        <dbReference type="ARBA" id="ARBA00023158"/>
    </source>
</evidence>
<dbReference type="EMBL" id="JAHRHJ020000003">
    <property type="protein sequence ID" value="KAH9323224.1"/>
    <property type="molecule type" value="Genomic_DNA"/>
</dbReference>
<comment type="similarity">
    <text evidence="3">Belongs to the CNOT11 family.</text>
</comment>
<dbReference type="Proteomes" id="UP000824469">
    <property type="component" value="Unassembled WGS sequence"/>
</dbReference>
<name>A0AA38LG73_TAXCH</name>
<dbReference type="GO" id="GO:0005737">
    <property type="term" value="C:cytoplasm"/>
    <property type="evidence" value="ECO:0007669"/>
    <property type="project" value="UniProtKB-SubCell"/>
</dbReference>
<organism evidence="10 11">
    <name type="scientific">Taxus chinensis</name>
    <name type="common">Chinese yew</name>
    <name type="synonym">Taxus wallichiana var. chinensis</name>
    <dbReference type="NCBI Taxonomy" id="29808"/>
    <lineage>
        <taxon>Eukaryota</taxon>
        <taxon>Viridiplantae</taxon>
        <taxon>Streptophyta</taxon>
        <taxon>Embryophyta</taxon>
        <taxon>Tracheophyta</taxon>
        <taxon>Spermatophyta</taxon>
        <taxon>Pinopsida</taxon>
        <taxon>Pinidae</taxon>
        <taxon>Conifers II</taxon>
        <taxon>Cupressales</taxon>
        <taxon>Taxaceae</taxon>
        <taxon>Taxus</taxon>
    </lineage>
</organism>
<keyword evidence="8" id="KW-0804">Transcription</keyword>
<keyword evidence="11" id="KW-1185">Reference proteome</keyword>
<evidence type="ECO:0000256" key="5">
    <source>
        <dbReference type="ARBA" id="ARBA00022490"/>
    </source>
</evidence>
<evidence type="ECO:0000256" key="3">
    <source>
        <dbReference type="ARBA" id="ARBA00008030"/>
    </source>
</evidence>
<sequence length="165" mass="18588">MLSVTETAALLALLSEDRTLDGAIREFGQEFESHNHFNVCCNLVMLLEDKRILKQTQRLVAFYILHNVYCREQLCANPFLSVLIDAASDDTTGNVERAFVLQLLGSTNSNNNKKEEGRVTGREDEMIHLPAITKRNPFIMERGGDSSSERLRAHICGSVHRDPDL</sequence>
<evidence type="ECO:0000256" key="4">
    <source>
        <dbReference type="ARBA" id="ARBA00014872"/>
    </source>
</evidence>
<comment type="subcellular location">
    <subcellularLocation>
        <location evidence="2">Cytoplasm</location>
    </subcellularLocation>
    <subcellularLocation>
        <location evidence="1">Nucleus</location>
    </subcellularLocation>
</comment>
<dbReference type="AlphaFoldDB" id="A0AA38LG73"/>
<dbReference type="InterPro" id="IPR019312">
    <property type="entry name" value="CNOT11"/>
</dbReference>
<keyword evidence="5" id="KW-0963">Cytoplasm</keyword>
<dbReference type="GO" id="GO:0030014">
    <property type="term" value="C:CCR4-NOT complex"/>
    <property type="evidence" value="ECO:0007669"/>
    <property type="project" value="InterPro"/>
</dbReference>
<keyword evidence="7" id="KW-0943">RNA-mediated gene silencing</keyword>
<keyword evidence="9" id="KW-0539">Nucleus</keyword>
<dbReference type="PANTHER" id="PTHR15975:SF0">
    <property type="entry name" value="CCR4-NOT TRANSCRIPTION COMPLEX SUBUNIT 11"/>
    <property type="match status" value="1"/>
</dbReference>
<comment type="caution">
    <text evidence="10">The sequence shown here is derived from an EMBL/GenBank/DDBJ whole genome shotgun (WGS) entry which is preliminary data.</text>
</comment>
<gene>
    <name evidence="10" type="ORF">KI387_017863</name>
</gene>
<evidence type="ECO:0000256" key="2">
    <source>
        <dbReference type="ARBA" id="ARBA00004496"/>
    </source>
</evidence>
<evidence type="ECO:0000313" key="11">
    <source>
        <dbReference type="Proteomes" id="UP000824469"/>
    </source>
</evidence>
<evidence type="ECO:0000256" key="9">
    <source>
        <dbReference type="ARBA" id="ARBA00023242"/>
    </source>
</evidence>
<protein>
    <recommendedName>
        <fullName evidence="4">CCR4-NOT transcription complex subunit 11</fullName>
    </recommendedName>
</protein>
<evidence type="ECO:0000313" key="10">
    <source>
        <dbReference type="EMBL" id="KAH9323224.1"/>
    </source>
</evidence>
<evidence type="ECO:0000256" key="1">
    <source>
        <dbReference type="ARBA" id="ARBA00004123"/>
    </source>
</evidence>
<dbReference type="GO" id="GO:0005634">
    <property type="term" value="C:nucleus"/>
    <property type="evidence" value="ECO:0007669"/>
    <property type="project" value="UniProtKB-SubCell"/>
</dbReference>
<dbReference type="OMA" id="EMHFRIC"/>
<proteinExistence type="inferred from homology"/>
<keyword evidence="6" id="KW-0805">Transcription regulation</keyword>
<evidence type="ECO:0000256" key="8">
    <source>
        <dbReference type="ARBA" id="ARBA00023163"/>
    </source>
</evidence>
<dbReference type="GO" id="GO:0031047">
    <property type="term" value="P:regulatory ncRNA-mediated gene silencing"/>
    <property type="evidence" value="ECO:0007669"/>
    <property type="project" value="UniProtKB-KW"/>
</dbReference>
<reference evidence="10 11" key="1">
    <citation type="journal article" date="2021" name="Nat. Plants">
        <title>The Taxus genome provides insights into paclitaxel biosynthesis.</title>
        <authorList>
            <person name="Xiong X."/>
            <person name="Gou J."/>
            <person name="Liao Q."/>
            <person name="Li Y."/>
            <person name="Zhou Q."/>
            <person name="Bi G."/>
            <person name="Li C."/>
            <person name="Du R."/>
            <person name="Wang X."/>
            <person name="Sun T."/>
            <person name="Guo L."/>
            <person name="Liang H."/>
            <person name="Lu P."/>
            <person name="Wu Y."/>
            <person name="Zhang Z."/>
            <person name="Ro D.K."/>
            <person name="Shang Y."/>
            <person name="Huang S."/>
            <person name="Yan J."/>
        </authorList>
    </citation>
    <scope>NUCLEOTIDE SEQUENCE [LARGE SCALE GENOMIC DNA]</scope>
    <source>
        <strain evidence="10">Ta-2019</strain>
    </source>
</reference>
<dbReference type="PANTHER" id="PTHR15975">
    <property type="entry name" value="CCR4-NOT TRANSCRIPTION COMPLEX SUBUNIT 11"/>
    <property type="match status" value="1"/>
</dbReference>
<accession>A0AA38LG73</accession>
<evidence type="ECO:0000256" key="6">
    <source>
        <dbReference type="ARBA" id="ARBA00023015"/>
    </source>
</evidence>